<dbReference type="GO" id="GO:0004519">
    <property type="term" value="F:endonuclease activity"/>
    <property type="evidence" value="ECO:0007669"/>
    <property type="project" value="UniProtKB-KW"/>
</dbReference>
<dbReference type="Gene3D" id="3.90.1570.10">
    <property type="entry name" value="tt1808, chain A"/>
    <property type="match status" value="1"/>
</dbReference>
<name>A0A6S6SH54_9GAMM</name>
<dbReference type="InterPro" id="IPR008538">
    <property type="entry name" value="Uma2"/>
</dbReference>
<keyword evidence="2" id="KW-0540">Nuclease</keyword>
<organism evidence="2">
    <name type="scientific">uncultured Thiotrichaceae bacterium</name>
    <dbReference type="NCBI Taxonomy" id="298394"/>
    <lineage>
        <taxon>Bacteria</taxon>
        <taxon>Pseudomonadati</taxon>
        <taxon>Pseudomonadota</taxon>
        <taxon>Gammaproteobacteria</taxon>
        <taxon>Thiotrichales</taxon>
        <taxon>Thiotrichaceae</taxon>
        <taxon>environmental samples</taxon>
    </lineage>
</organism>
<dbReference type="PANTHER" id="PTHR36558:SF1">
    <property type="entry name" value="RESTRICTION ENDONUCLEASE DOMAIN-CONTAINING PROTEIN-RELATED"/>
    <property type="match status" value="1"/>
</dbReference>
<dbReference type="InterPro" id="IPR012296">
    <property type="entry name" value="Nuclease_put_TT1808"/>
</dbReference>
<evidence type="ECO:0000313" key="2">
    <source>
        <dbReference type="EMBL" id="CAA6802128.1"/>
    </source>
</evidence>
<dbReference type="PANTHER" id="PTHR36558">
    <property type="entry name" value="GLR1098 PROTEIN"/>
    <property type="match status" value="1"/>
</dbReference>
<dbReference type="AlphaFoldDB" id="A0A6S6SH54"/>
<dbReference type="EMBL" id="CACVAT010000041">
    <property type="protein sequence ID" value="CAA6802128.1"/>
    <property type="molecule type" value="Genomic_DNA"/>
</dbReference>
<gene>
    <name evidence="2" type="ORF">HELGO_WM29102</name>
</gene>
<dbReference type="CDD" id="cd06260">
    <property type="entry name" value="DUF820-like"/>
    <property type="match status" value="1"/>
</dbReference>
<proteinExistence type="predicted"/>
<reference evidence="2" key="1">
    <citation type="submission" date="2020-01" db="EMBL/GenBank/DDBJ databases">
        <authorList>
            <person name="Meier V. D."/>
            <person name="Meier V D."/>
        </authorList>
    </citation>
    <scope>NUCLEOTIDE SEQUENCE</scope>
    <source>
        <strain evidence="2">HLG_WM_MAG_09</strain>
    </source>
</reference>
<feature type="domain" description="Putative restriction endonuclease" evidence="1">
    <location>
        <begin position="13"/>
        <end position="169"/>
    </location>
</feature>
<evidence type="ECO:0000259" key="1">
    <source>
        <dbReference type="Pfam" id="PF05685"/>
    </source>
</evidence>
<keyword evidence="2" id="KW-0378">Hydrolase</keyword>
<keyword evidence="2" id="KW-0255">Endonuclease</keyword>
<dbReference type="InterPro" id="IPR011335">
    <property type="entry name" value="Restrct_endonuc-II-like"/>
</dbReference>
<accession>A0A6S6SH54</accession>
<protein>
    <submittedName>
        <fullName evidence="2">Endonuclease, Uma2 family (Restriction endonuclease fold)</fullName>
    </submittedName>
</protein>
<sequence>MAQTLPKDDYISFEDYLAGEQDAKFRSEYIAGHVYAMAGASELHNTVATTLASMIDSHLPDKCRVWQSDMKVVGNNKGDIFSYYPDIMASCEENDGDNPYVRSNPGLIVEVLSPSTKRVDFGEKFNNYITIPSLVEYVVVSQDTPFVQVFRRQTNWQVESHYKDDTFSLESVGLAILVRQIYRRVKREVGLEVILPK</sequence>
<dbReference type="SUPFAM" id="SSF52980">
    <property type="entry name" value="Restriction endonuclease-like"/>
    <property type="match status" value="1"/>
</dbReference>
<dbReference type="Pfam" id="PF05685">
    <property type="entry name" value="Uma2"/>
    <property type="match status" value="1"/>
</dbReference>